<dbReference type="HOGENOM" id="CLU_025876_4_0_6"/>
<feature type="domain" description="Nitrogenase/oxidoreductase component 1" evidence="3">
    <location>
        <begin position="21"/>
        <end position="428"/>
    </location>
</feature>
<dbReference type="CDD" id="cd00316">
    <property type="entry name" value="Oxidoreductase_nitrogenase"/>
    <property type="match status" value="1"/>
</dbReference>
<protein>
    <submittedName>
        <fullName evidence="4">Putative oxidoreductase/nitrogenase component 1</fullName>
    </submittedName>
</protein>
<reference evidence="4 5" key="1">
    <citation type="submission" date="2013-05" db="EMBL/GenBank/DDBJ databases">
        <title>Complete genome sequence of the lipase-producing bacterium Photobacterium gaetbulicola Gung47.</title>
        <authorList>
            <person name="Kim Y.-O."/>
        </authorList>
    </citation>
    <scope>NUCLEOTIDE SEQUENCE [LARGE SCALE GENOMIC DNA]</scope>
    <source>
        <strain evidence="4 5">Gung47</strain>
    </source>
</reference>
<keyword evidence="2" id="KW-0535">Nitrogen fixation</keyword>
<dbReference type="GO" id="GO:0016163">
    <property type="term" value="F:nitrogenase activity"/>
    <property type="evidence" value="ECO:0007669"/>
    <property type="project" value="InterPro"/>
</dbReference>
<dbReference type="AlphaFoldDB" id="A0A0C5WQ10"/>
<evidence type="ECO:0000256" key="2">
    <source>
        <dbReference type="ARBA" id="ARBA00023231"/>
    </source>
</evidence>
<dbReference type="KEGG" id="pgb:H744_2c2542"/>
<dbReference type="InterPro" id="IPR049939">
    <property type="entry name" value="NifE-like"/>
</dbReference>
<dbReference type="OrthoDB" id="9800746at2"/>
<dbReference type="Gene3D" id="3.40.50.1980">
    <property type="entry name" value="Nitrogenase molybdenum iron protein domain"/>
    <property type="match status" value="3"/>
</dbReference>
<keyword evidence="5" id="KW-1185">Reference proteome</keyword>
<evidence type="ECO:0000313" key="4">
    <source>
        <dbReference type="EMBL" id="AJR09198.1"/>
    </source>
</evidence>
<evidence type="ECO:0000256" key="1">
    <source>
        <dbReference type="ARBA" id="ARBA00011002"/>
    </source>
</evidence>
<dbReference type="PANTHER" id="PTHR42956">
    <property type="entry name" value="NITROGENASE IRON-MOLYBDENUM COFACTOR BIOSYNTHESIS PROTEIN NIFE"/>
    <property type="match status" value="1"/>
</dbReference>
<name>A0A0C5WQ10_9GAMM</name>
<evidence type="ECO:0000313" key="5">
    <source>
        <dbReference type="Proteomes" id="UP000032303"/>
    </source>
</evidence>
<dbReference type="PATRIC" id="fig|658445.3.peg.4563"/>
<sequence length="433" mass="47836">MQGLALTDDTHCAYIDPASRCSILGVGQVAAQVKSAAVVVHGPKGCLYPVYEATLQSNFPYNYTEMCESSVVFGNEEVIRDKILDTYYDNAPSLIVVVTTCSSEIIGDDVDGVIYSLKEEIACPIVKVEGVGFKKNHAESVPHAMGTIIEHLARPACCSKQPASDINLIPHIGTTSRWKDEASAIRQLLEEAGYTVNLLFCDSETAALADAGRAKLNVCINREVGEPLAKQLEQAFGTPYLAPVLPIGLENCVHFMDSIDQYFSRNNHQRYDDLADTSRTYFRAALGKMANLNPLELAQRSATAVIGDKEQVSAYMYTLSRELGITPCLAIIKAAETDKEHIQALADEHRDCRFVCTDDNMVIKKELTAVKPTILLANDFEYQLCKTVCEPSYINISYPGARMIRMREEYHVGFKGVLILAEQIINAVIQMRF</sequence>
<dbReference type="EMBL" id="CP005974">
    <property type="protein sequence ID" value="AJR09198.1"/>
    <property type="molecule type" value="Genomic_DNA"/>
</dbReference>
<dbReference type="SUPFAM" id="SSF53807">
    <property type="entry name" value="Helical backbone' metal receptor"/>
    <property type="match status" value="1"/>
</dbReference>
<dbReference type="Pfam" id="PF00148">
    <property type="entry name" value="Oxidored_nitro"/>
    <property type="match status" value="1"/>
</dbReference>
<comment type="similarity">
    <text evidence="1">Belongs to the NifD/NifK/NifE/NifN family.</text>
</comment>
<dbReference type="Proteomes" id="UP000032303">
    <property type="component" value="Chromosome 2"/>
</dbReference>
<proteinExistence type="inferred from homology"/>
<gene>
    <name evidence="4" type="ORF">H744_2c2542</name>
</gene>
<accession>A0A0C5WQ10</accession>
<evidence type="ECO:0000259" key="3">
    <source>
        <dbReference type="Pfam" id="PF00148"/>
    </source>
</evidence>
<dbReference type="STRING" id="658445.H744_2c2542"/>
<organism evidence="4 5">
    <name type="scientific">Photobacterium gaetbulicola Gung47</name>
    <dbReference type="NCBI Taxonomy" id="658445"/>
    <lineage>
        <taxon>Bacteria</taxon>
        <taxon>Pseudomonadati</taxon>
        <taxon>Pseudomonadota</taxon>
        <taxon>Gammaproteobacteria</taxon>
        <taxon>Vibrionales</taxon>
        <taxon>Vibrionaceae</taxon>
        <taxon>Photobacterium</taxon>
    </lineage>
</organism>
<dbReference type="InterPro" id="IPR000318">
    <property type="entry name" value="Nase_comp1_CS"/>
</dbReference>
<dbReference type="PANTHER" id="PTHR42956:SF1">
    <property type="entry name" value="NITROGENASE IRON-MOLYBDENUM COFACTOR BIOSYNTHESIS PROTEIN NIFE"/>
    <property type="match status" value="1"/>
</dbReference>
<dbReference type="InterPro" id="IPR000510">
    <property type="entry name" value="Nase/OxRdtase_comp1"/>
</dbReference>
<dbReference type="PROSITE" id="PS00090">
    <property type="entry name" value="NITROGENASE_1_2"/>
    <property type="match status" value="1"/>
</dbReference>